<keyword evidence="10" id="KW-1185">Reference proteome</keyword>
<feature type="transmembrane region" description="Helical" evidence="7">
    <location>
        <begin position="106"/>
        <end position="126"/>
    </location>
</feature>
<dbReference type="Proteomes" id="UP000288216">
    <property type="component" value="Unassembled WGS sequence"/>
</dbReference>
<dbReference type="STRING" id="75743.A0A401Q1F8"/>
<comment type="caution">
    <text evidence="9">The sequence shown here is derived from an EMBL/GenBank/DDBJ whole genome shotgun (WGS) entry which is preliminary data.</text>
</comment>
<dbReference type="OMA" id="YVTGEMA"/>
<protein>
    <recommendedName>
        <fullName evidence="8">Sugar phosphate transporter domain-containing protein</fullName>
    </recommendedName>
</protein>
<feature type="transmembrane region" description="Helical" evidence="7">
    <location>
        <begin position="253"/>
        <end position="286"/>
    </location>
</feature>
<evidence type="ECO:0000256" key="4">
    <source>
        <dbReference type="ARBA" id="ARBA00023136"/>
    </source>
</evidence>
<dbReference type="InterPro" id="IPR050186">
    <property type="entry name" value="TPT_transporter"/>
</dbReference>
<sequence length="350" mass="38159">MTTTDVFPEFPPPIPDKAAAAAAAGGTPKKRRMLHTLAAVTVLLATGTTITSLNKCIFAVYNFRYPLLLSALHMLTAIVVDYALIRLGFVNLKLKEVTGLPTAAKLKVFLLSLTFCATIGFGNMGLNCVQLSFAQVISTTTPLFTIAISKLFLGKRHHILKYTAMMPICLGASFSLMGEVQFDHKGCLYIFAATMLRGVKSIQQSILLQEEKINSVILLYLMSIPSFCILISAALLLESGAEWEPSIKYDNRLWILILLSCLGSVLYNLASFCVTTLTSAVTLHVVGNLNMVGNLVISQVLFGNEMTAFSYAGIGLTLTGALMYQNSDLITNYLNSRSKHHEEQDKLKTG</sequence>
<dbReference type="SUPFAM" id="SSF103481">
    <property type="entry name" value="Multidrug resistance efflux transporter EmrE"/>
    <property type="match status" value="2"/>
</dbReference>
<evidence type="ECO:0000259" key="8">
    <source>
        <dbReference type="Pfam" id="PF03151"/>
    </source>
</evidence>
<dbReference type="Pfam" id="PF03151">
    <property type="entry name" value="TPT"/>
    <property type="match status" value="1"/>
</dbReference>
<keyword evidence="4 7" id="KW-0472">Membrane</keyword>
<evidence type="ECO:0000313" key="10">
    <source>
        <dbReference type="Proteomes" id="UP000288216"/>
    </source>
</evidence>
<comment type="similarity">
    <text evidence="6">Belongs to the TPT transporter family. SLC35E subfamily.</text>
</comment>
<dbReference type="InterPro" id="IPR004853">
    <property type="entry name" value="Sugar_P_trans_dom"/>
</dbReference>
<keyword evidence="3 7" id="KW-1133">Transmembrane helix</keyword>
<reference evidence="9 10" key="1">
    <citation type="journal article" date="2018" name="Nat. Ecol. Evol.">
        <title>Shark genomes provide insights into elasmobranch evolution and the origin of vertebrates.</title>
        <authorList>
            <person name="Hara Y"/>
            <person name="Yamaguchi K"/>
            <person name="Onimaru K"/>
            <person name="Kadota M"/>
            <person name="Koyanagi M"/>
            <person name="Keeley SD"/>
            <person name="Tatsumi K"/>
            <person name="Tanaka K"/>
            <person name="Motone F"/>
            <person name="Kageyama Y"/>
            <person name="Nozu R"/>
            <person name="Adachi N"/>
            <person name="Nishimura O"/>
            <person name="Nakagawa R"/>
            <person name="Tanegashima C"/>
            <person name="Kiyatake I"/>
            <person name="Matsumoto R"/>
            <person name="Murakumo K"/>
            <person name="Nishida K"/>
            <person name="Terakita A"/>
            <person name="Kuratani S"/>
            <person name="Sato K"/>
            <person name="Hyodo S Kuraku.S."/>
        </authorList>
    </citation>
    <scope>NUCLEOTIDE SEQUENCE [LARGE SCALE GENOMIC DNA]</scope>
</reference>
<evidence type="ECO:0000256" key="6">
    <source>
        <dbReference type="ARBA" id="ARBA00093775"/>
    </source>
</evidence>
<feature type="domain" description="Sugar phosphate transporter" evidence="8">
    <location>
        <begin position="52"/>
        <end position="324"/>
    </location>
</feature>
<feature type="transmembrane region" description="Helical" evidence="7">
    <location>
        <begin position="67"/>
        <end position="85"/>
    </location>
</feature>
<evidence type="ECO:0000256" key="5">
    <source>
        <dbReference type="ARBA" id="ARBA00093767"/>
    </source>
</evidence>
<accession>A0A401Q1F8</accession>
<dbReference type="InterPro" id="IPR037185">
    <property type="entry name" value="EmrE-like"/>
</dbReference>
<feature type="transmembrane region" description="Helical" evidence="7">
    <location>
        <begin position="306"/>
        <end position="324"/>
    </location>
</feature>
<feature type="transmembrane region" description="Helical" evidence="7">
    <location>
        <begin position="217"/>
        <end position="241"/>
    </location>
</feature>
<keyword evidence="2 7" id="KW-0812">Transmembrane</keyword>
<evidence type="ECO:0000256" key="3">
    <source>
        <dbReference type="ARBA" id="ARBA00022989"/>
    </source>
</evidence>
<proteinExistence type="inferred from homology"/>
<evidence type="ECO:0000313" key="9">
    <source>
        <dbReference type="EMBL" id="GCB79215.1"/>
    </source>
</evidence>
<gene>
    <name evidence="9" type="ORF">scyTo_0016925</name>
</gene>
<comment type="subcellular location">
    <subcellularLocation>
        <location evidence="1">Membrane</location>
        <topology evidence="1">Multi-pass membrane protein</topology>
    </subcellularLocation>
</comment>
<evidence type="ECO:0000256" key="2">
    <source>
        <dbReference type="ARBA" id="ARBA00022692"/>
    </source>
</evidence>
<name>A0A401Q1F8_SCYTO</name>
<dbReference type="GO" id="GO:0016020">
    <property type="term" value="C:membrane"/>
    <property type="evidence" value="ECO:0007669"/>
    <property type="project" value="UniProtKB-SubCell"/>
</dbReference>
<evidence type="ECO:0000256" key="1">
    <source>
        <dbReference type="ARBA" id="ARBA00004141"/>
    </source>
</evidence>
<feature type="transmembrane region" description="Helical" evidence="7">
    <location>
        <begin position="37"/>
        <end position="61"/>
    </location>
</feature>
<dbReference type="OrthoDB" id="10261634at2759"/>
<dbReference type="PANTHER" id="PTHR11132">
    <property type="entry name" value="SOLUTE CARRIER FAMILY 35"/>
    <property type="match status" value="1"/>
</dbReference>
<dbReference type="EMBL" id="BFAA01010608">
    <property type="protein sequence ID" value="GCB79215.1"/>
    <property type="molecule type" value="Genomic_DNA"/>
</dbReference>
<feature type="transmembrane region" description="Helical" evidence="7">
    <location>
        <begin position="132"/>
        <end position="152"/>
    </location>
</feature>
<dbReference type="AlphaFoldDB" id="A0A401Q1F8"/>
<evidence type="ECO:0000256" key="7">
    <source>
        <dbReference type="SAM" id="Phobius"/>
    </source>
</evidence>
<organism evidence="9 10">
    <name type="scientific">Scyliorhinus torazame</name>
    <name type="common">Cloudy catshark</name>
    <name type="synonym">Catulus torazame</name>
    <dbReference type="NCBI Taxonomy" id="75743"/>
    <lineage>
        <taxon>Eukaryota</taxon>
        <taxon>Metazoa</taxon>
        <taxon>Chordata</taxon>
        <taxon>Craniata</taxon>
        <taxon>Vertebrata</taxon>
        <taxon>Chondrichthyes</taxon>
        <taxon>Elasmobranchii</taxon>
        <taxon>Galeomorphii</taxon>
        <taxon>Galeoidea</taxon>
        <taxon>Carcharhiniformes</taxon>
        <taxon>Scyliorhinidae</taxon>
        <taxon>Scyliorhinus</taxon>
    </lineage>
</organism>
<comment type="function">
    <text evidence="5">Putative transporter.</text>
</comment>